<evidence type="ECO:0000259" key="6">
    <source>
        <dbReference type="Pfam" id="PF00171"/>
    </source>
</evidence>
<gene>
    <name evidence="7" type="ORF">GCM10009789_76380</name>
</gene>
<comment type="similarity">
    <text evidence="1">Belongs to the aldehyde dehydrogenase family.</text>
</comment>
<dbReference type="RefSeq" id="WP_344221624.1">
    <property type="nucleotide sequence ID" value="NZ_BAAAOS010000059.1"/>
</dbReference>
<dbReference type="Proteomes" id="UP001500393">
    <property type="component" value="Unassembled WGS sequence"/>
</dbReference>
<evidence type="ECO:0000256" key="5">
    <source>
        <dbReference type="SAM" id="MobiDB-lite"/>
    </source>
</evidence>
<dbReference type="InterPro" id="IPR016163">
    <property type="entry name" value="Ald_DH_C"/>
</dbReference>
<proteinExistence type="inferred from homology"/>
<dbReference type="PANTHER" id="PTHR42804">
    <property type="entry name" value="ALDEHYDE DEHYDROGENASE"/>
    <property type="match status" value="1"/>
</dbReference>
<evidence type="ECO:0000256" key="3">
    <source>
        <dbReference type="ARBA" id="ARBA00024226"/>
    </source>
</evidence>
<feature type="domain" description="Aldehyde dehydrogenase" evidence="6">
    <location>
        <begin position="30"/>
        <end position="485"/>
    </location>
</feature>
<keyword evidence="8" id="KW-1185">Reference proteome</keyword>
<evidence type="ECO:0000256" key="4">
    <source>
        <dbReference type="ARBA" id="ARBA00049194"/>
    </source>
</evidence>
<accession>A0ABN2EL43</accession>
<dbReference type="Pfam" id="PF00171">
    <property type="entry name" value="Aldedh"/>
    <property type="match status" value="1"/>
</dbReference>
<feature type="compositionally biased region" description="Polar residues" evidence="5">
    <location>
        <begin position="1"/>
        <end position="13"/>
    </location>
</feature>
<evidence type="ECO:0000256" key="1">
    <source>
        <dbReference type="ARBA" id="ARBA00009986"/>
    </source>
</evidence>
<sequence length="494" mass="51745">MTRTIESDLTTPRTFGHHVAGRSLTGPPLQRFAPATGVLVAEYADGSADDVDAAVRAAYATFGSTRWQRTSAMARAELLDNLAALVAEHQKKLAWLDAQEVGKPYRFALGDLQQGVAHVKQAAAIARTLRGESFTGISPGYSVIADRRPVGVAGLILPWNFPALIALQKLPYALAAGCAVVIKPSEFTSSSALELARLVDAAGFPPGLVNVVTGTGPVVGSALVEHPLVRYVSFTGSTATGRSVLKAAADSVTRVGVELGGKTANVVLADADLEAAAEGVVFGAFANQGESCVASSRLLVDRRVAKEVVAAVIKRVGQLKVGLPDDPHSDLGALIHPHHVEKVVRLVDAGIAAGGELLHGGGAPGEEHLAAGAFYQPTVVGAVDAESPLFQEEVFGPVLSVTTFDDADEAIALANNTPYGLAHSLWTRDVERAFSLSNRLEAGTVWVNTCSDGSPAIPFGGIKGSGFGREAGPEGFNEFTEYRTVQFRTERRQN</sequence>
<dbReference type="EC" id="1.2.1.3" evidence="3"/>
<comment type="catalytic activity">
    <reaction evidence="4">
        <text>an aldehyde + NAD(+) + H2O = a carboxylate + NADH + 2 H(+)</text>
        <dbReference type="Rhea" id="RHEA:16185"/>
        <dbReference type="ChEBI" id="CHEBI:15377"/>
        <dbReference type="ChEBI" id="CHEBI:15378"/>
        <dbReference type="ChEBI" id="CHEBI:17478"/>
        <dbReference type="ChEBI" id="CHEBI:29067"/>
        <dbReference type="ChEBI" id="CHEBI:57540"/>
        <dbReference type="ChEBI" id="CHEBI:57945"/>
        <dbReference type="EC" id="1.2.1.3"/>
    </reaction>
</comment>
<keyword evidence="2" id="KW-0560">Oxidoreductase</keyword>
<protein>
    <recommendedName>
        <fullName evidence="3">aldehyde dehydrogenase (NAD(+))</fullName>
        <ecNumber evidence="3">1.2.1.3</ecNumber>
    </recommendedName>
</protein>
<dbReference type="InterPro" id="IPR015590">
    <property type="entry name" value="Aldehyde_DH_dom"/>
</dbReference>
<feature type="region of interest" description="Disordered" evidence="5">
    <location>
        <begin position="1"/>
        <end position="22"/>
    </location>
</feature>
<dbReference type="InterPro" id="IPR016160">
    <property type="entry name" value="Ald_DH_CS_CYS"/>
</dbReference>
<dbReference type="InterPro" id="IPR016162">
    <property type="entry name" value="Ald_DH_N"/>
</dbReference>
<dbReference type="SUPFAM" id="SSF53720">
    <property type="entry name" value="ALDH-like"/>
    <property type="match status" value="1"/>
</dbReference>
<evidence type="ECO:0000313" key="7">
    <source>
        <dbReference type="EMBL" id="GAA1610749.1"/>
    </source>
</evidence>
<organism evidence="7 8">
    <name type="scientific">Kribbella sancticallisti</name>
    <dbReference type="NCBI Taxonomy" id="460087"/>
    <lineage>
        <taxon>Bacteria</taxon>
        <taxon>Bacillati</taxon>
        <taxon>Actinomycetota</taxon>
        <taxon>Actinomycetes</taxon>
        <taxon>Propionibacteriales</taxon>
        <taxon>Kribbellaceae</taxon>
        <taxon>Kribbella</taxon>
    </lineage>
</organism>
<dbReference type="EMBL" id="BAAAOS010000059">
    <property type="protein sequence ID" value="GAA1610749.1"/>
    <property type="molecule type" value="Genomic_DNA"/>
</dbReference>
<dbReference type="Gene3D" id="3.40.309.10">
    <property type="entry name" value="Aldehyde Dehydrogenase, Chain A, domain 2"/>
    <property type="match status" value="1"/>
</dbReference>
<name>A0ABN2EL43_9ACTN</name>
<reference evidence="7 8" key="1">
    <citation type="journal article" date="2019" name="Int. J. Syst. Evol. Microbiol.">
        <title>The Global Catalogue of Microorganisms (GCM) 10K type strain sequencing project: providing services to taxonomists for standard genome sequencing and annotation.</title>
        <authorList>
            <consortium name="The Broad Institute Genomics Platform"/>
            <consortium name="The Broad Institute Genome Sequencing Center for Infectious Disease"/>
            <person name="Wu L."/>
            <person name="Ma J."/>
        </authorList>
    </citation>
    <scope>NUCLEOTIDE SEQUENCE [LARGE SCALE GENOMIC DNA]</scope>
    <source>
        <strain evidence="7 8">JCM 14969</strain>
    </source>
</reference>
<comment type="caution">
    <text evidence="7">The sequence shown here is derived from an EMBL/GenBank/DDBJ whole genome shotgun (WGS) entry which is preliminary data.</text>
</comment>
<evidence type="ECO:0000256" key="2">
    <source>
        <dbReference type="ARBA" id="ARBA00023002"/>
    </source>
</evidence>
<dbReference type="Gene3D" id="3.40.605.10">
    <property type="entry name" value="Aldehyde Dehydrogenase, Chain A, domain 1"/>
    <property type="match status" value="1"/>
</dbReference>
<dbReference type="InterPro" id="IPR016161">
    <property type="entry name" value="Ald_DH/histidinol_DH"/>
</dbReference>
<dbReference type="PANTHER" id="PTHR42804:SF1">
    <property type="entry name" value="ALDEHYDE DEHYDROGENASE-RELATED"/>
    <property type="match status" value="1"/>
</dbReference>
<dbReference type="PROSITE" id="PS00070">
    <property type="entry name" value="ALDEHYDE_DEHYDR_CYS"/>
    <property type="match status" value="1"/>
</dbReference>
<evidence type="ECO:0000313" key="8">
    <source>
        <dbReference type="Proteomes" id="UP001500393"/>
    </source>
</evidence>